<keyword evidence="3" id="KW-0328">Glycosyltransferase</keyword>
<keyword evidence="9" id="KW-0378">Hydrolase</keyword>
<dbReference type="Gene3D" id="3.40.50.2000">
    <property type="entry name" value="Glycogen Phosphorylase B"/>
    <property type="match status" value="2"/>
</dbReference>
<dbReference type="Pfam" id="PF05116">
    <property type="entry name" value="S6PP"/>
    <property type="match status" value="1"/>
</dbReference>
<proteinExistence type="inferred from homology"/>
<dbReference type="InterPro" id="IPR028098">
    <property type="entry name" value="Glyco_trans_4-like_N"/>
</dbReference>
<evidence type="ECO:0000256" key="3">
    <source>
        <dbReference type="ARBA" id="ARBA00022676"/>
    </source>
</evidence>
<dbReference type="Pfam" id="PF13579">
    <property type="entry name" value="Glyco_trans_4_4"/>
    <property type="match status" value="1"/>
</dbReference>
<dbReference type="InterPro" id="IPR036412">
    <property type="entry name" value="HAD-like_sf"/>
</dbReference>
<reference evidence="9 10" key="1">
    <citation type="submission" date="2021-10" db="EMBL/GenBank/DDBJ databases">
        <title>The diversity and Nitrogen Metabolism of Culturable Nitrate-Utilizing Bacteria Within the Oxygen Minimum Zone of the Changjiang (Yangtze River)Estuary.</title>
        <authorList>
            <person name="Zhang D."/>
            <person name="Zheng J."/>
            <person name="Liu S."/>
            <person name="He W."/>
        </authorList>
    </citation>
    <scope>NUCLEOTIDE SEQUENCE [LARGE SCALE GENOMIC DNA]</scope>
    <source>
        <strain evidence="9 10">FXH275-2</strain>
    </source>
</reference>
<evidence type="ECO:0000256" key="4">
    <source>
        <dbReference type="ARBA" id="ARBA00022679"/>
    </source>
</evidence>
<dbReference type="NCBIfam" id="TIGR01484">
    <property type="entry name" value="HAD-SF-IIB"/>
    <property type="match status" value="1"/>
</dbReference>
<evidence type="ECO:0000259" key="6">
    <source>
        <dbReference type="Pfam" id="PF00534"/>
    </source>
</evidence>
<evidence type="ECO:0000256" key="5">
    <source>
        <dbReference type="ARBA" id="ARBA00047471"/>
    </source>
</evidence>
<dbReference type="InterPro" id="IPR006380">
    <property type="entry name" value="SPP-like_dom"/>
</dbReference>
<evidence type="ECO:0000313" key="10">
    <source>
        <dbReference type="Proteomes" id="UP001198830"/>
    </source>
</evidence>
<dbReference type="InterPro" id="IPR001296">
    <property type="entry name" value="Glyco_trans_1"/>
</dbReference>
<keyword evidence="10" id="KW-1185">Reference proteome</keyword>
<dbReference type="SUPFAM" id="SSF53756">
    <property type="entry name" value="UDP-Glycosyltransferase/glycogen phosphorylase"/>
    <property type="match status" value="1"/>
</dbReference>
<dbReference type="Gene3D" id="3.40.50.1000">
    <property type="entry name" value="HAD superfamily/HAD-like"/>
    <property type="match status" value="1"/>
</dbReference>
<dbReference type="Gene3D" id="3.90.1070.10">
    <property type="match status" value="1"/>
</dbReference>
<dbReference type="SFLD" id="SFLDG01140">
    <property type="entry name" value="C2.B:_Phosphomannomutase_and_P"/>
    <property type="match status" value="1"/>
</dbReference>
<dbReference type="Proteomes" id="UP001198830">
    <property type="component" value="Unassembled WGS sequence"/>
</dbReference>
<name>A0ABS8H985_9SPHN</name>
<protein>
    <recommendedName>
        <fullName evidence="2">sucrose-phosphate synthase</fullName>
        <ecNumber evidence="2">2.4.1.14</ecNumber>
    </recommendedName>
</protein>
<comment type="caution">
    <text evidence="9">The sequence shown here is derived from an EMBL/GenBank/DDBJ whole genome shotgun (WGS) entry which is preliminary data.</text>
</comment>
<accession>A0ABS8H985</accession>
<feature type="domain" description="Glycosyl transferase family 1" evidence="6">
    <location>
        <begin position="229"/>
        <end position="391"/>
    </location>
</feature>
<organism evidence="9 10">
    <name type="scientific">Sphingobium soli</name>
    <dbReference type="NCBI Taxonomy" id="1591116"/>
    <lineage>
        <taxon>Bacteria</taxon>
        <taxon>Pseudomonadati</taxon>
        <taxon>Pseudomonadota</taxon>
        <taxon>Alphaproteobacteria</taxon>
        <taxon>Sphingomonadales</taxon>
        <taxon>Sphingomonadaceae</taxon>
        <taxon>Sphingobium</taxon>
    </lineage>
</organism>
<comment type="catalytic activity">
    <reaction evidence="5">
        <text>beta-D-fructose 6-phosphate + UDP-alpha-D-glucose = sucrose 6(F)-phosphate + UDP + H(+)</text>
        <dbReference type="Rhea" id="RHEA:22172"/>
        <dbReference type="ChEBI" id="CHEBI:15378"/>
        <dbReference type="ChEBI" id="CHEBI:57634"/>
        <dbReference type="ChEBI" id="CHEBI:57723"/>
        <dbReference type="ChEBI" id="CHEBI:58223"/>
        <dbReference type="ChEBI" id="CHEBI:58885"/>
        <dbReference type="EC" id="2.4.1.14"/>
    </reaction>
</comment>
<dbReference type="PANTHER" id="PTHR46039:SF5">
    <property type="entry name" value="SUCROSE-PHOSPHATE SYNTHASE 3-RELATED"/>
    <property type="match status" value="1"/>
</dbReference>
<keyword evidence="4" id="KW-0808">Transferase</keyword>
<dbReference type="InterPro" id="IPR044161">
    <property type="entry name" value="SPS"/>
</dbReference>
<evidence type="ECO:0000256" key="1">
    <source>
        <dbReference type="ARBA" id="ARBA00006530"/>
    </source>
</evidence>
<dbReference type="InterPro" id="IPR006379">
    <property type="entry name" value="HAD-SF_hydro_IIB"/>
</dbReference>
<dbReference type="EMBL" id="JAJGNP010000027">
    <property type="protein sequence ID" value="MCC4234755.1"/>
    <property type="molecule type" value="Genomic_DNA"/>
</dbReference>
<dbReference type="InterPro" id="IPR023214">
    <property type="entry name" value="HAD_sf"/>
</dbReference>
<dbReference type="Pfam" id="PF00534">
    <property type="entry name" value="Glycos_transf_1"/>
    <property type="match status" value="1"/>
</dbReference>
<feature type="domain" description="Sucrose phosphatase-like" evidence="7">
    <location>
        <begin position="421"/>
        <end position="651"/>
    </location>
</feature>
<evidence type="ECO:0000259" key="7">
    <source>
        <dbReference type="Pfam" id="PF05116"/>
    </source>
</evidence>
<evidence type="ECO:0000259" key="8">
    <source>
        <dbReference type="Pfam" id="PF13579"/>
    </source>
</evidence>
<gene>
    <name evidence="9" type="ORF">LL253_18955</name>
</gene>
<dbReference type="SFLD" id="SFLDS00003">
    <property type="entry name" value="Haloacid_Dehalogenase"/>
    <property type="match status" value="1"/>
</dbReference>
<evidence type="ECO:0000256" key="2">
    <source>
        <dbReference type="ARBA" id="ARBA00012536"/>
    </source>
</evidence>
<dbReference type="EC" id="2.4.1.14" evidence="2"/>
<comment type="similarity">
    <text evidence="1">Belongs to the glycosyltransferase 1 family.</text>
</comment>
<evidence type="ECO:0000313" key="9">
    <source>
        <dbReference type="EMBL" id="MCC4234755.1"/>
    </source>
</evidence>
<sequence>MHLALGGCLKAPPVSYGITPDTGGHIAYILEAASHQIRRDDVSNVIIVTRRFDDRRFDPIHNIPTEDIDENLHIVRIGTDRKHYVEKEDLAAELPSFTKGLIEYLSNCQRRPDVIHAHFADAAQVASVIQRRFGIAFVFTPHSLGIDKQAQGVTCDGLDQRIESERSAIADASAIIVSTAEEADRQIGAYCQSAKRKIHVVPPGVPRLPMPVDKSQASVLLEAWFERPRLPIILAVSRPVTKKNLASLLTAYAQDATLQRQANLVILAGQHGHATGEERANIDQLFSLIEACGLGGRVALPPAHDAYDVAALYAYAAQGGVFVNPALHEPFGLTLIEAAAFGTPVVATQNGGPAEIVAAIGHGELIDPRDTRSISRSIRAIVGNAARHAVLSAKAHAGVRRYCWDSYASASIDIYRSVARPQLLACDMDNTLTGCRDAAGAFRAWRSSSSMPFVVATGRSLHATKMILRRWQLPEPDAYIVDVGTRIVFPDGHGEWKECAEFAAYLDEGWDRAAVTRIIAPLRLKAQPRVTEGPYKISFFGTARDAANIREILSAHGVAAKVIFSHGRLIDILAPNGGKAEAIAAYARKFGLSLSDCVAAGDSGNDADMLAACGHAIVVGNAAAELDDLPDRKGLIRVAKHHAAGVLEGLALLDLCDGVAPAVAAAA</sequence>
<dbReference type="GO" id="GO:0016787">
    <property type="term" value="F:hydrolase activity"/>
    <property type="evidence" value="ECO:0007669"/>
    <property type="project" value="UniProtKB-KW"/>
</dbReference>
<dbReference type="PANTHER" id="PTHR46039">
    <property type="entry name" value="SUCROSE-PHOSPHATE SYNTHASE 3-RELATED"/>
    <property type="match status" value="1"/>
</dbReference>
<dbReference type="SUPFAM" id="SSF56784">
    <property type="entry name" value="HAD-like"/>
    <property type="match status" value="1"/>
</dbReference>
<dbReference type="SFLD" id="SFLDG01141">
    <property type="entry name" value="C2.B.1:_Sucrose_Phosphatase_Li"/>
    <property type="match status" value="1"/>
</dbReference>
<feature type="domain" description="Glycosyltransferase subfamily 4-like N-terminal" evidence="8">
    <location>
        <begin position="23"/>
        <end position="204"/>
    </location>
</feature>